<accession>A0A2T9JX73</accession>
<sequence>MTQSPILSRTGSRSQRRTSLLAASALCGVAAMLAQPALAGTLPGIPGAGNITVSSGGSQPLITFPDAITLQIDLNAPRTVINWSSLHLSSGDAMNFLFDSASDIVLNKTTSQIAIDNGSVVTGKVGAATGGNIWFYSPQGVIVSPGATMTAGGFVFAGGTGLIDANFVSAADPTAVLRAASNAMIRITTVSSATSASIDAAGNVQLSASSGALSAQTVYGATAQMSTTSGSITASEVTATSGAASVTAGGPGATVTQISGATGVTVSSSVNSSVGSATTTTSGDILITSNGSASLTLGNSARDLTLSAPQVFMSTVDAVRSVYVTGTTQAYVTNRIFAGDDVEITADGNVTAGGAYIRTLGTGTDDSHILIRSTSGSASGGTLLTQGTGSKAGDITVSGATSATLTTGVSSRDLTMSGESVSVINATAARDIYLTASNGSATITTSATAGDDVEVVATGGDLLASGATLKSTGVGATDDGHVTARSTTGAVNVGSAITEGSGVAAGDVWISGNTGSTLGSASSTRHLIWTGGDSLALNGNYSAAGQVTLVSSGGALSQTAGVVTANSLSASGATGVDLSGANQIDRAISVQATANDVVLNNAKALVITGNVGGRDVTVTTTAGDLTANSATQIVATRNLALTGATGVSANTGIGGLFSGATSLTVTATTGDASVATASSNGTILVQALDGSAALRKATITGTGSLSVVATGAATLGADSLAGIGSGNTVSRTGGVGATDVTSTGGDARVFLNSLNTGLTSVTADNAAGTASIGVDGGFDVGTVSGYSVWLDASNGTVNATNVTVNGGDYTAKARDWGGAALNPGGAIRNLSITDTDGGLVLSNALAATGDLTLESFDVLTSAYDLTADGDVKVTAAGDIDLLSATAGDDITVNSTGGQAILRKADLTGAGAGRDLSVAAANNAVLGDPDYTAITASNVFARSGGGTGTAEVKSAGGSAMVHLDSSAALDTVRGADVDITIVSGPGTFGTITATASDVYAEVLDGAMTVGTVTANNGDVSLYDAGGGLTITGSIHGAGLVHVETNGLLDGSLASLISSDGDLELIGGGVNLGHVSAGGMIEASAIDTDVTVQLAEAGQTVVVASLYGNATLRGASAPDGVAVLAANTATFGADDKASITAANYVDTNAASGGLGGLQVMSFNGDAVVNIDSATNGVALVGASIGGSATVVQKTGDLKIDEIAAYNIMIEAMGGSLETGVTVTSGGDYTITAQDFLGDALTPTLFNGVIRDVTITDTLGDLDLGAAAIHADRKLTITAQNGAVFGLAQLSAGAGLGDGDIGVTGQAIALDTVAGDGSVTLDAGTGLVNVATSVTVGGDYTITGGDFSAAALTPLGAKAGAWTIDDKVGDFDFTGTPLLYGGGITITAVGGAFGGDITSASGDIRVTATSGQLGALSAAAGQVRANASAGGMTLASATAADLIEVTATTGAARLGSGVLTGTGSNSLLVRSSGGDATLGAATPGAITAANIVTSAGASTVVEASSTTGGVDVYLDRTNTTLTTLSAQDAIKVAVVNGPLTISQLTAGATSEVKGGGETRLVSADVDGDLSVSSTAGALRFGDATPGRVIKVSGALSLNAAADITQQAVLRSNSLGVVSGAGVLLLGANQVVHLDTVSVAAGGFAFNATNAFDLRGPVTAAGQTVDLRSGGAITQTAAGVITAQRLTGSSVGGADFGAANQLVQLGDFSNAGGLFRLIDNRSLTIDGTVHSTGGVSLASHGGLAFTANGRVVADGAGDAVILASDGVFTNGRGADAVTATNAAGRWLIYTQAFGAPAGSTAGNSFNGLAGKSFYGSAYDFGAETFALTPNAGNRFVYAYQPILAVTPVSQVVTYNGAIPSVSAVVTGLVNGDAAADAWSGTPVVSGATSKNAGTYVLTASDSLTSDLNYRFSYGVGSLRIDPKTIGGLLTADDKTYDRSTTATGAITLSGVVMGDDVSAAGTYAFADWNAGAGKAVTASGVVLSGTDAGNYVLSPLASAQADIFRKVLTGALFADDKTYDGSTGATGSVGLTGVISGDTVSAGGTYAFIDRNAADGKTVTASDVILSGADAGNYSLAGVSSDVADIFKKTLTGALFADDKTYDGTTTATGSVGLSGVISGDTVSAGGSYAFTDRNAADGKTVTASGVILSGADAGNYSLAGVSSDVADIFKKALTGALFADDKTYDGTTTATGSVGLTGVISGDTVSAGGTYAFADKNAAAGKTVTASGVILSGADAGNYSLAGVSSDVADILRRALTGALIANDKTYDGTTTATGSIVLAGVLAGETVSASGTYAFGDRNAGVGRTVTVSGAALAGADAANYDLGAVSSDLADILRRQVTVSADNLSKPFGQGDPVLSYRITSGSLATGDAFSGLLGRGAGEAPGDYVVSRGSLSLSSNYDLTFTGAVFTIQRFPAIEQEGSILLKHVTQSPDFTLDWDPEPNLQTEGPACQGEGCPRQAATADGGKIVAALP</sequence>
<comment type="caution">
    <text evidence="4">The sequence shown here is derived from an EMBL/GenBank/DDBJ whole genome shotgun (WGS) entry which is preliminary data.</text>
</comment>
<keyword evidence="1" id="KW-0732">Signal</keyword>
<dbReference type="InterPro" id="IPR041286">
    <property type="entry name" value="MBG_2"/>
</dbReference>
<proteinExistence type="predicted"/>
<evidence type="ECO:0000313" key="4">
    <source>
        <dbReference type="EMBL" id="PVM88327.1"/>
    </source>
</evidence>
<organism evidence="4 5">
    <name type="scientific">Caulobacter radicis</name>
    <dbReference type="NCBI Taxonomy" id="2172650"/>
    <lineage>
        <taxon>Bacteria</taxon>
        <taxon>Pseudomonadati</taxon>
        <taxon>Pseudomonadota</taxon>
        <taxon>Alphaproteobacteria</taxon>
        <taxon>Caulobacterales</taxon>
        <taxon>Caulobacteraceae</taxon>
        <taxon>Caulobacter</taxon>
    </lineage>
</organism>
<feature type="chain" id="PRO_5015624261" description="Filamentous haemagglutinin FhaB/tRNA nuclease CdiA-like TPS domain-containing protein" evidence="1">
    <location>
        <begin position="40"/>
        <end position="2470"/>
    </location>
</feature>
<evidence type="ECO:0000313" key="5">
    <source>
        <dbReference type="Proteomes" id="UP000244913"/>
    </source>
</evidence>
<feature type="domain" description="YDG" evidence="2">
    <location>
        <begin position="2010"/>
        <end position="2074"/>
    </location>
</feature>
<dbReference type="Pfam" id="PF18657">
    <property type="entry name" value="YDG"/>
    <property type="match status" value="5"/>
</dbReference>
<keyword evidence="5" id="KW-1185">Reference proteome</keyword>
<dbReference type="EMBL" id="QDKP01000010">
    <property type="protein sequence ID" value="PVM88327.1"/>
    <property type="molecule type" value="Genomic_DNA"/>
</dbReference>
<feature type="domain" description="YDG" evidence="2">
    <location>
        <begin position="2259"/>
        <end position="2323"/>
    </location>
</feature>
<evidence type="ECO:0008006" key="6">
    <source>
        <dbReference type="Google" id="ProtNLM"/>
    </source>
</evidence>
<dbReference type="InterPro" id="IPR012334">
    <property type="entry name" value="Pectin_lyas_fold"/>
</dbReference>
<feature type="domain" description="YDG" evidence="2">
    <location>
        <begin position="2170"/>
        <end position="2240"/>
    </location>
</feature>
<feature type="domain" description="MBG" evidence="3">
    <location>
        <begin position="1839"/>
        <end position="1914"/>
    </location>
</feature>
<feature type="domain" description="MBG" evidence="3">
    <location>
        <begin position="2336"/>
        <end position="2407"/>
    </location>
</feature>
<dbReference type="InterPro" id="IPR041248">
    <property type="entry name" value="YDG"/>
</dbReference>
<dbReference type="RefSeq" id="WP_116564257.1">
    <property type="nucleotide sequence ID" value="NZ_QDKP01000010.1"/>
</dbReference>
<dbReference type="Proteomes" id="UP000244913">
    <property type="component" value="Unassembled WGS sequence"/>
</dbReference>
<gene>
    <name evidence="4" type="ORF">DDF65_02150</name>
</gene>
<protein>
    <recommendedName>
        <fullName evidence="6">Filamentous haemagglutinin FhaB/tRNA nuclease CdiA-like TPS domain-containing protein</fullName>
    </recommendedName>
</protein>
<dbReference type="Gene3D" id="2.160.20.10">
    <property type="entry name" value="Single-stranded right-handed beta-helix, Pectin lyase-like"/>
    <property type="match status" value="1"/>
</dbReference>
<name>A0A2T9JX73_9CAUL</name>
<reference evidence="4 5" key="1">
    <citation type="submission" date="2018-04" db="EMBL/GenBank/DDBJ databases">
        <title>The genome sequence of Caulobacter sp. 736.</title>
        <authorList>
            <person name="Gao J."/>
            <person name="Sun J."/>
        </authorList>
    </citation>
    <scope>NUCLEOTIDE SEQUENCE [LARGE SCALE GENOMIC DNA]</scope>
    <source>
        <strain evidence="4 5">736</strain>
    </source>
</reference>
<evidence type="ECO:0000259" key="2">
    <source>
        <dbReference type="Pfam" id="PF18657"/>
    </source>
</evidence>
<dbReference type="Pfam" id="PF18676">
    <property type="entry name" value="MBG_2"/>
    <property type="match status" value="2"/>
</dbReference>
<feature type="domain" description="YDG" evidence="2">
    <location>
        <begin position="1925"/>
        <end position="1991"/>
    </location>
</feature>
<evidence type="ECO:0000256" key="1">
    <source>
        <dbReference type="SAM" id="SignalP"/>
    </source>
</evidence>
<evidence type="ECO:0000259" key="3">
    <source>
        <dbReference type="Pfam" id="PF18676"/>
    </source>
</evidence>
<feature type="signal peptide" evidence="1">
    <location>
        <begin position="1"/>
        <end position="39"/>
    </location>
</feature>
<feature type="domain" description="YDG" evidence="2">
    <location>
        <begin position="2086"/>
        <end position="2157"/>
    </location>
</feature>